<dbReference type="PRINTS" id="PR00034">
    <property type="entry name" value="HTHCRP"/>
</dbReference>
<evidence type="ECO:0000256" key="1">
    <source>
        <dbReference type="ARBA" id="ARBA00023015"/>
    </source>
</evidence>
<dbReference type="PANTHER" id="PTHR24567">
    <property type="entry name" value="CRP FAMILY TRANSCRIPTIONAL REGULATORY PROTEIN"/>
    <property type="match status" value="1"/>
</dbReference>
<dbReference type="InterPro" id="IPR036390">
    <property type="entry name" value="WH_DNA-bd_sf"/>
</dbReference>
<dbReference type="GO" id="GO:0005829">
    <property type="term" value="C:cytosol"/>
    <property type="evidence" value="ECO:0007669"/>
    <property type="project" value="TreeGrafter"/>
</dbReference>
<dbReference type="PROSITE" id="PS51063">
    <property type="entry name" value="HTH_CRP_2"/>
    <property type="match status" value="1"/>
</dbReference>
<dbReference type="PROSITE" id="PS50042">
    <property type="entry name" value="CNMP_BINDING_3"/>
    <property type="match status" value="1"/>
</dbReference>
<dbReference type="InterPro" id="IPR014710">
    <property type="entry name" value="RmlC-like_jellyroll"/>
</dbReference>
<organism evidence="6 7">
    <name type="scientific">Pseudovibrio axinellae</name>
    <dbReference type="NCBI Taxonomy" id="989403"/>
    <lineage>
        <taxon>Bacteria</taxon>
        <taxon>Pseudomonadati</taxon>
        <taxon>Pseudomonadota</taxon>
        <taxon>Alphaproteobacteria</taxon>
        <taxon>Hyphomicrobiales</taxon>
        <taxon>Stappiaceae</taxon>
        <taxon>Pseudovibrio</taxon>
    </lineage>
</organism>
<keyword evidence="1" id="KW-0805">Transcription regulation</keyword>
<feature type="domain" description="Cyclic nucleotide-binding" evidence="4">
    <location>
        <begin position="18"/>
        <end position="107"/>
    </location>
</feature>
<dbReference type="InterPro" id="IPR050397">
    <property type="entry name" value="Env_Response_Regulators"/>
</dbReference>
<dbReference type="SMART" id="SM00100">
    <property type="entry name" value="cNMP"/>
    <property type="match status" value="1"/>
</dbReference>
<evidence type="ECO:0000259" key="5">
    <source>
        <dbReference type="PROSITE" id="PS51063"/>
    </source>
</evidence>
<dbReference type="SUPFAM" id="SSF46785">
    <property type="entry name" value="Winged helix' DNA-binding domain"/>
    <property type="match status" value="1"/>
</dbReference>
<dbReference type="InterPro" id="IPR012318">
    <property type="entry name" value="HTH_CRP"/>
</dbReference>
<dbReference type="InterPro" id="IPR000595">
    <property type="entry name" value="cNMP-bd_dom"/>
</dbReference>
<dbReference type="InterPro" id="IPR036388">
    <property type="entry name" value="WH-like_DNA-bd_sf"/>
</dbReference>
<dbReference type="Pfam" id="PF00027">
    <property type="entry name" value="cNMP_binding"/>
    <property type="match status" value="1"/>
</dbReference>
<dbReference type="Gene3D" id="1.10.10.10">
    <property type="entry name" value="Winged helix-like DNA-binding domain superfamily/Winged helix DNA-binding domain"/>
    <property type="match status" value="1"/>
</dbReference>
<evidence type="ECO:0000256" key="3">
    <source>
        <dbReference type="ARBA" id="ARBA00023163"/>
    </source>
</evidence>
<dbReference type="CDD" id="cd00092">
    <property type="entry name" value="HTH_CRP"/>
    <property type="match status" value="1"/>
</dbReference>
<dbReference type="Gene3D" id="2.60.120.10">
    <property type="entry name" value="Jelly Rolls"/>
    <property type="match status" value="1"/>
</dbReference>
<keyword evidence="2" id="KW-0238">DNA-binding</keyword>
<dbReference type="GO" id="GO:0003677">
    <property type="term" value="F:DNA binding"/>
    <property type="evidence" value="ECO:0007669"/>
    <property type="project" value="UniProtKB-KW"/>
</dbReference>
<comment type="caution">
    <text evidence="6">The sequence shown here is derived from an EMBL/GenBank/DDBJ whole genome shotgun (WGS) entry which is preliminary data.</text>
</comment>
<keyword evidence="7" id="KW-1185">Reference proteome</keyword>
<dbReference type="STRING" id="989403.SAMN05421798_106257"/>
<dbReference type="Proteomes" id="UP000076577">
    <property type="component" value="Unassembled WGS sequence"/>
</dbReference>
<evidence type="ECO:0000256" key="2">
    <source>
        <dbReference type="ARBA" id="ARBA00023125"/>
    </source>
</evidence>
<sequence>MVSSLRSLDENLISHIPPFRKLERSDIREILDATTPKRFSAGQAIFEEDEPAERFYLLLDGHVRVVRTTAAGDQVIARHIVSGELMGIASAIGRTTYPASAVAIDDCLVLSWPTSLWATFVEKYDGFASETYKTVGKRLSEANNHILELATQQVEQRVARALLRLALQSSRNTDEGMEIDFPLTRQNISEMTGTTLYTVSRLLSAWEKKGIVTSGRKKVVVTHLGKLKSLADVDPTYEG</sequence>
<name>A0A165XS76_9HYPH</name>
<dbReference type="SUPFAM" id="SSF51206">
    <property type="entry name" value="cAMP-binding domain-like"/>
    <property type="match status" value="1"/>
</dbReference>
<dbReference type="InterPro" id="IPR018490">
    <property type="entry name" value="cNMP-bd_dom_sf"/>
</dbReference>
<protein>
    <submittedName>
        <fullName evidence="6">Nitrogen fixation regulation protein FixK</fullName>
    </submittedName>
</protein>
<gene>
    <name evidence="6" type="primary">fixK_2</name>
    <name evidence="6" type="ORF">PsAD2_02723</name>
</gene>
<dbReference type="SMART" id="SM00419">
    <property type="entry name" value="HTH_CRP"/>
    <property type="match status" value="1"/>
</dbReference>
<reference evidence="6 7" key="1">
    <citation type="journal article" date="2016" name="Front. Microbiol.">
        <title>Comparative Genomic Analysis Reveals a Diverse Repertoire of Genes Involved in Prokaryote-Eukaryote Interactions within the Pseudovibrio Genus.</title>
        <authorList>
            <person name="Romano S."/>
            <person name="Fernandez-Guerra A."/>
            <person name="Reen F.J."/>
            <person name="Glockner F.O."/>
            <person name="Crowley S.P."/>
            <person name="O'Sullivan O."/>
            <person name="Cotter P.D."/>
            <person name="Adams C."/>
            <person name="Dobson A.D."/>
            <person name="O'Gara F."/>
        </authorList>
    </citation>
    <scope>NUCLEOTIDE SEQUENCE [LARGE SCALE GENOMIC DNA]</scope>
    <source>
        <strain evidence="6 7">Ad2</strain>
    </source>
</reference>
<proteinExistence type="predicted"/>
<dbReference type="PANTHER" id="PTHR24567:SF28">
    <property type="entry name" value="LISTERIOLYSIN REGULATORY PROTEIN"/>
    <property type="match status" value="1"/>
</dbReference>
<dbReference type="Pfam" id="PF13545">
    <property type="entry name" value="HTH_Crp_2"/>
    <property type="match status" value="1"/>
</dbReference>
<accession>A0A165XS76</accession>
<dbReference type="GO" id="GO:0003700">
    <property type="term" value="F:DNA-binding transcription factor activity"/>
    <property type="evidence" value="ECO:0007669"/>
    <property type="project" value="TreeGrafter"/>
</dbReference>
<evidence type="ECO:0000313" key="6">
    <source>
        <dbReference type="EMBL" id="KZL17990.1"/>
    </source>
</evidence>
<dbReference type="AlphaFoldDB" id="A0A165XS76"/>
<feature type="domain" description="HTH crp-type" evidence="5">
    <location>
        <begin position="152"/>
        <end position="225"/>
    </location>
</feature>
<dbReference type="PATRIC" id="fig|989403.3.peg.2919"/>
<keyword evidence="3" id="KW-0804">Transcription</keyword>
<evidence type="ECO:0000313" key="7">
    <source>
        <dbReference type="Proteomes" id="UP000076577"/>
    </source>
</evidence>
<dbReference type="CDD" id="cd00038">
    <property type="entry name" value="CAP_ED"/>
    <property type="match status" value="1"/>
</dbReference>
<dbReference type="EMBL" id="LMCB01000024">
    <property type="protein sequence ID" value="KZL17990.1"/>
    <property type="molecule type" value="Genomic_DNA"/>
</dbReference>
<evidence type="ECO:0000259" key="4">
    <source>
        <dbReference type="PROSITE" id="PS50042"/>
    </source>
</evidence>